<dbReference type="AlphaFoldDB" id="J9DUB8"/>
<dbReference type="Proteomes" id="UP000004810">
    <property type="component" value="Unassembled WGS sequence"/>
</dbReference>
<reference evidence="2" key="1">
    <citation type="submission" date="2012-08" db="EMBL/GenBank/DDBJ databases">
        <title>The Genome Sequence of Wuchereria bancrofti.</title>
        <authorList>
            <person name="Nutman T.B."/>
            <person name="Fink D.L."/>
            <person name="Russ C."/>
            <person name="Young S."/>
            <person name="Zeng Q."/>
            <person name="Koehrsen M."/>
            <person name="Alvarado L."/>
            <person name="Berlin A."/>
            <person name="Chapman S.B."/>
            <person name="Chen Z."/>
            <person name="Freedman E."/>
            <person name="Gellesch M."/>
            <person name="Goldberg J."/>
            <person name="Griggs A."/>
            <person name="Gujja S."/>
            <person name="Heilman E.R."/>
            <person name="Heiman D."/>
            <person name="Hepburn T."/>
            <person name="Howarth C."/>
            <person name="Jen D."/>
            <person name="Larson L."/>
            <person name="Lewis B."/>
            <person name="Mehta T."/>
            <person name="Park D."/>
            <person name="Pearson M."/>
            <person name="Roberts A."/>
            <person name="Saif S."/>
            <person name="Shea T."/>
            <person name="Shenoy N."/>
            <person name="Sisk P."/>
            <person name="Stolte C."/>
            <person name="Sykes S."/>
            <person name="Walk T."/>
            <person name="White J."/>
            <person name="Yandava C."/>
            <person name="Haas B."/>
            <person name="Henn M.R."/>
            <person name="Nusbaum C."/>
            <person name="Birren B."/>
        </authorList>
    </citation>
    <scope>NUCLEOTIDE SEQUENCE [LARGE SCALE GENOMIC DNA]</scope>
    <source>
        <strain evidence="2">NA</strain>
    </source>
</reference>
<feature type="non-terminal residue" evidence="1">
    <location>
        <position position="68"/>
    </location>
</feature>
<comment type="caution">
    <text evidence="1">The sequence shown here is derived from an EMBL/GenBank/DDBJ whole genome shotgun (WGS) entry which is preliminary data.</text>
</comment>
<gene>
    <name evidence="1" type="ORF">WUBG_15840</name>
</gene>
<dbReference type="Gene3D" id="2.10.25.10">
    <property type="entry name" value="Laminin"/>
    <property type="match status" value="1"/>
</dbReference>
<protein>
    <submittedName>
        <fullName evidence="1">Uncharacterized protein</fullName>
    </submittedName>
</protein>
<evidence type="ECO:0000313" key="1">
    <source>
        <dbReference type="EMBL" id="EJW73253.1"/>
    </source>
</evidence>
<dbReference type="EMBL" id="ADBV01014421">
    <property type="protein sequence ID" value="EJW73253.1"/>
    <property type="molecule type" value="Genomic_DNA"/>
</dbReference>
<sequence length="68" mass="7512">MMLKWNVAQIIMDQNAPSFVIQVLAVFISNVHQMDDVYAKMVWSGQNCDDPICANGCINGYCVSPGIC</sequence>
<proteinExistence type="predicted"/>
<accession>J9DUB8</accession>
<evidence type="ECO:0000313" key="2">
    <source>
        <dbReference type="Proteomes" id="UP000004810"/>
    </source>
</evidence>
<organism evidence="1 2">
    <name type="scientific">Wuchereria bancrofti</name>
    <dbReference type="NCBI Taxonomy" id="6293"/>
    <lineage>
        <taxon>Eukaryota</taxon>
        <taxon>Metazoa</taxon>
        <taxon>Ecdysozoa</taxon>
        <taxon>Nematoda</taxon>
        <taxon>Chromadorea</taxon>
        <taxon>Rhabditida</taxon>
        <taxon>Spirurina</taxon>
        <taxon>Spiruromorpha</taxon>
        <taxon>Filarioidea</taxon>
        <taxon>Onchocercidae</taxon>
        <taxon>Wuchereria</taxon>
    </lineage>
</organism>
<name>J9DUB8_WUCBA</name>